<protein>
    <submittedName>
        <fullName evidence="2">Uncharacterized protein</fullName>
    </submittedName>
</protein>
<dbReference type="HOGENOM" id="CLU_973252_0_0_1"/>
<name>N1PEU9_DOTSN</name>
<evidence type="ECO:0000313" key="2">
    <source>
        <dbReference type="EMBL" id="EME40624.1"/>
    </source>
</evidence>
<dbReference type="Proteomes" id="UP000016933">
    <property type="component" value="Unassembled WGS sequence"/>
</dbReference>
<dbReference type="STRING" id="675120.N1PEU9"/>
<evidence type="ECO:0000256" key="1">
    <source>
        <dbReference type="SAM" id="MobiDB-lite"/>
    </source>
</evidence>
<reference evidence="3" key="1">
    <citation type="journal article" date="2012" name="PLoS Genet.">
        <title>The genomes of the fungal plant pathogens Cladosporium fulvum and Dothistroma septosporum reveal adaptation to different hosts and lifestyles but also signatures of common ancestry.</title>
        <authorList>
            <person name="de Wit P.J.G.M."/>
            <person name="van der Burgt A."/>
            <person name="Oekmen B."/>
            <person name="Stergiopoulos I."/>
            <person name="Abd-Elsalam K.A."/>
            <person name="Aerts A.L."/>
            <person name="Bahkali A.H."/>
            <person name="Beenen H.G."/>
            <person name="Chettri P."/>
            <person name="Cox M.P."/>
            <person name="Datema E."/>
            <person name="de Vries R.P."/>
            <person name="Dhillon B."/>
            <person name="Ganley A.R."/>
            <person name="Griffiths S.A."/>
            <person name="Guo Y."/>
            <person name="Hamelin R.C."/>
            <person name="Henrissat B."/>
            <person name="Kabir M.S."/>
            <person name="Jashni M.K."/>
            <person name="Kema G."/>
            <person name="Klaubauf S."/>
            <person name="Lapidus A."/>
            <person name="Levasseur A."/>
            <person name="Lindquist E."/>
            <person name="Mehrabi R."/>
            <person name="Ohm R.A."/>
            <person name="Owen T.J."/>
            <person name="Salamov A."/>
            <person name="Schwelm A."/>
            <person name="Schijlen E."/>
            <person name="Sun H."/>
            <person name="van den Burg H.A."/>
            <person name="van Ham R.C.H.J."/>
            <person name="Zhang S."/>
            <person name="Goodwin S.B."/>
            <person name="Grigoriev I.V."/>
            <person name="Collemare J."/>
            <person name="Bradshaw R.E."/>
        </authorList>
    </citation>
    <scope>NUCLEOTIDE SEQUENCE [LARGE SCALE GENOMIC DNA]</scope>
    <source>
        <strain evidence="3">NZE10 / CBS 128990</strain>
    </source>
</reference>
<dbReference type="eggNOG" id="KOG1192">
    <property type="taxonomic scope" value="Eukaryota"/>
</dbReference>
<proteinExistence type="predicted"/>
<feature type="compositionally biased region" description="Basic and acidic residues" evidence="1">
    <location>
        <begin position="245"/>
        <end position="255"/>
    </location>
</feature>
<evidence type="ECO:0000313" key="3">
    <source>
        <dbReference type="Proteomes" id="UP000016933"/>
    </source>
</evidence>
<gene>
    <name evidence="2" type="ORF">DOTSEDRAFT_82228</name>
</gene>
<reference evidence="2 3" key="2">
    <citation type="journal article" date="2012" name="PLoS Pathog.">
        <title>Diverse lifestyles and strategies of plant pathogenesis encoded in the genomes of eighteen Dothideomycetes fungi.</title>
        <authorList>
            <person name="Ohm R.A."/>
            <person name="Feau N."/>
            <person name="Henrissat B."/>
            <person name="Schoch C.L."/>
            <person name="Horwitz B.A."/>
            <person name="Barry K.W."/>
            <person name="Condon B.J."/>
            <person name="Copeland A.C."/>
            <person name="Dhillon B."/>
            <person name="Glaser F."/>
            <person name="Hesse C.N."/>
            <person name="Kosti I."/>
            <person name="LaButti K."/>
            <person name="Lindquist E.A."/>
            <person name="Lucas S."/>
            <person name="Salamov A.A."/>
            <person name="Bradshaw R.E."/>
            <person name="Ciuffetti L."/>
            <person name="Hamelin R.C."/>
            <person name="Kema G.H.J."/>
            <person name="Lawrence C."/>
            <person name="Scott J.A."/>
            <person name="Spatafora J.W."/>
            <person name="Turgeon B.G."/>
            <person name="de Wit P.J.G.M."/>
            <person name="Zhong S."/>
            <person name="Goodwin S.B."/>
            <person name="Grigoriev I.V."/>
        </authorList>
    </citation>
    <scope>NUCLEOTIDE SEQUENCE [LARGE SCALE GENOMIC DNA]</scope>
    <source>
        <strain evidence="3">NZE10 / CBS 128990</strain>
    </source>
</reference>
<feature type="region of interest" description="Disordered" evidence="1">
    <location>
        <begin position="229"/>
        <end position="275"/>
    </location>
</feature>
<accession>N1PEU9</accession>
<dbReference type="OrthoDB" id="5835829at2759"/>
<organism evidence="2 3">
    <name type="scientific">Dothistroma septosporum (strain NZE10 / CBS 128990)</name>
    <name type="common">Red band needle blight fungus</name>
    <name type="synonym">Mycosphaerella pini</name>
    <dbReference type="NCBI Taxonomy" id="675120"/>
    <lineage>
        <taxon>Eukaryota</taxon>
        <taxon>Fungi</taxon>
        <taxon>Dikarya</taxon>
        <taxon>Ascomycota</taxon>
        <taxon>Pezizomycotina</taxon>
        <taxon>Dothideomycetes</taxon>
        <taxon>Dothideomycetidae</taxon>
        <taxon>Mycosphaerellales</taxon>
        <taxon>Mycosphaerellaceae</taxon>
        <taxon>Dothistroma</taxon>
    </lineage>
</organism>
<dbReference type="AlphaFoldDB" id="N1PEU9"/>
<keyword evidence="3" id="KW-1185">Reference proteome</keyword>
<dbReference type="EMBL" id="KB446543">
    <property type="protein sequence ID" value="EME40624.1"/>
    <property type="molecule type" value="Genomic_DNA"/>
</dbReference>
<sequence length="286" mass="31395">MAFGYAVALSTFVARIVTRFAQAERIRTNALDASQERSSRDPSILRLGSLKAIPIFLSCEEVIPEGTSGFMKGNGKGMAGFMAKPLAGAVGVLGRSMKGGLQEVQKASESSVQSCIIASRVAQGYEEWLVSSEVDRTDVIDRWKLIEKQLKKRNHDEPPQDQNDATTASITKSLDSADVLILDSDVLTGDVNSSRPSFSSVLASQLEHQRQESTAYLAAHEVSWQARGGSNAEVLPDNAPCLSQDSRRLDDKAQSEFEAQQRANQHREKSTEEQVEEEVVMVYMKK</sequence>